<dbReference type="EMBL" id="PP895363">
    <property type="protein sequence ID" value="XCI77935.1"/>
    <property type="molecule type" value="Genomic_DNA"/>
</dbReference>
<organism evidence="1">
    <name type="scientific">Klebsiella phage FKP3</name>
    <dbReference type="NCBI Taxonomy" id="3231233"/>
    <lineage>
        <taxon>Viruses</taxon>
        <taxon>Duplodnaviria</taxon>
        <taxon>Heunggongvirae</taxon>
        <taxon>Uroviricota</taxon>
        <taxon>Caudoviricetes</taxon>
        <taxon>Stephanstirmvirinae</taxon>
        <taxon>Justusliebigvirus</taxon>
    </lineage>
</organism>
<sequence length="151" mass="17286">MNKFCYGQIVIDVLTRKSHIVSALRGNGVIVVDTNREAMESDFEILVDYLDPTNFFYHHSKFGEGQHIASEAFRDYMSALEEMDHLGNYPSESAFLMKARTMCQEWIDNAAAKIEQGLAVKRTAEHNLAQWDGLTLDHHFPFLNPENLADY</sequence>
<evidence type="ECO:0000313" key="1">
    <source>
        <dbReference type="EMBL" id="XCI77935.1"/>
    </source>
</evidence>
<name>A0AAU8HZ35_9CAUD</name>
<accession>A0AAU8HZ35</accession>
<protein>
    <submittedName>
        <fullName evidence="1">Uncharacterized protein</fullName>
    </submittedName>
</protein>
<reference evidence="1" key="1">
    <citation type="submission" date="2024-06" db="EMBL/GenBank/DDBJ databases">
        <title>High activity and specificity of bacteriophage cocktails against carbapenem-resistant Klebsiella pneumoniae belonging to high-risk clones CG258 and ST307.</title>
        <authorList>
            <person name="Jimenez Quiceno J."/>
            <person name="Salazar Ospina L."/>
            <person name="Tellez Carrasquilla S."/>
        </authorList>
    </citation>
    <scope>NUCLEOTIDE SEQUENCE</scope>
</reference>
<proteinExistence type="predicted"/>